<dbReference type="Gene3D" id="3.90.230.10">
    <property type="entry name" value="Creatinase/methionine aminopeptidase superfamily"/>
    <property type="match status" value="1"/>
</dbReference>
<evidence type="ECO:0000313" key="10">
    <source>
        <dbReference type="Proteomes" id="UP000199497"/>
    </source>
</evidence>
<dbReference type="GO" id="GO:0046872">
    <property type="term" value="F:metal ion binding"/>
    <property type="evidence" value="ECO:0007669"/>
    <property type="project" value="UniProtKB-UniRule"/>
</dbReference>
<feature type="binding site" evidence="6">
    <location>
        <position position="188"/>
    </location>
    <ligand>
        <name>a divalent metal cation</name>
        <dbReference type="ChEBI" id="CHEBI:60240"/>
        <label>1</label>
    </ligand>
</feature>
<feature type="binding site" evidence="6">
    <location>
        <position position="295"/>
    </location>
    <ligand>
        <name>a divalent metal cation</name>
        <dbReference type="ChEBI" id="CHEBI:60240"/>
        <label>2</label>
        <note>catalytic</note>
    </ligand>
</feature>
<comment type="subunit">
    <text evidence="6">Monomer.</text>
</comment>
<comment type="catalytic activity">
    <reaction evidence="6 7">
        <text>Release of N-terminal amino acids, preferentially methionine, from peptides and arylamides.</text>
        <dbReference type="EC" id="3.4.11.18"/>
    </reaction>
</comment>
<dbReference type="InterPro" id="IPR036005">
    <property type="entry name" value="Creatinase/aminopeptidase-like"/>
</dbReference>
<evidence type="ECO:0000256" key="3">
    <source>
        <dbReference type="ARBA" id="ARBA00022670"/>
    </source>
</evidence>
<dbReference type="Proteomes" id="UP000199497">
    <property type="component" value="Unassembled WGS sequence"/>
</dbReference>
<organism evidence="9 10">
    <name type="scientific">Actinopolyspora xinjiangensis</name>
    <dbReference type="NCBI Taxonomy" id="405564"/>
    <lineage>
        <taxon>Bacteria</taxon>
        <taxon>Bacillati</taxon>
        <taxon>Actinomycetota</taxon>
        <taxon>Actinomycetes</taxon>
        <taxon>Actinopolysporales</taxon>
        <taxon>Actinopolysporaceae</taxon>
        <taxon>Actinopolyspora</taxon>
    </lineage>
</organism>
<dbReference type="CDD" id="cd01086">
    <property type="entry name" value="MetAP1"/>
    <property type="match status" value="1"/>
</dbReference>
<evidence type="ECO:0000313" key="9">
    <source>
        <dbReference type="EMBL" id="SDO95881.1"/>
    </source>
</evidence>
<evidence type="ECO:0000256" key="2">
    <source>
        <dbReference type="ARBA" id="ARBA00022438"/>
    </source>
</evidence>
<keyword evidence="4 6" id="KW-0479">Metal-binding</keyword>
<evidence type="ECO:0000256" key="5">
    <source>
        <dbReference type="ARBA" id="ARBA00022801"/>
    </source>
</evidence>
<protein>
    <recommendedName>
        <fullName evidence="6 7">Methionine aminopeptidase</fullName>
        <shortName evidence="6">MAP</shortName>
        <shortName evidence="6">MetAP</shortName>
        <ecNumber evidence="6 7">3.4.11.18</ecNumber>
    </recommendedName>
    <alternativeName>
        <fullName evidence="6">Peptidase M</fullName>
    </alternativeName>
</protein>
<comment type="function">
    <text evidence="1 6">Removes the N-terminal methionine from nascent proteins. The N-terminal methionine is often cleaved when the second residue in the primary sequence is small and uncharged (Met-Ala-, Cys, Gly, Pro, Ser, Thr, or Val). Requires deformylation of the N(alpha)-formylated initiator methionine before it can be hydrolyzed.</text>
</comment>
<dbReference type="NCBIfam" id="TIGR00500">
    <property type="entry name" value="met_pdase_I"/>
    <property type="match status" value="1"/>
</dbReference>
<dbReference type="InterPro" id="IPR001714">
    <property type="entry name" value="Pept_M24_MAP"/>
</dbReference>
<dbReference type="STRING" id="405564.SAMN04487905_101248"/>
<dbReference type="GO" id="GO:0070006">
    <property type="term" value="F:metalloaminopeptidase activity"/>
    <property type="evidence" value="ECO:0007669"/>
    <property type="project" value="UniProtKB-UniRule"/>
</dbReference>
<dbReference type="GO" id="GO:0005829">
    <property type="term" value="C:cytosol"/>
    <property type="evidence" value="ECO:0007669"/>
    <property type="project" value="TreeGrafter"/>
</dbReference>
<feature type="domain" description="Peptidase M24" evidence="8">
    <location>
        <begin position="100"/>
        <end position="334"/>
    </location>
</feature>
<feature type="binding site" evidence="6">
    <location>
        <position position="262"/>
    </location>
    <ligand>
        <name>a divalent metal cation</name>
        <dbReference type="ChEBI" id="CHEBI:60240"/>
        <label>2</label>
        <note>catalytic</note>
    </ligand>
</feature>
<keyword evidence="2 6" id="KW-0031">Aminopeptidase</keyword>
<evidence type="ECO:0000256" key="4">
    <source>
        <dbReference type="ARBA" id="ARBA00022723"/>
    </source>
</evidence>
<sequence>MSSTPASAAMVKKAGVGMRPVSILRSVSTEIPAFSAVRLMLSGPRAARIIAPSLRPRSISSELSGTRTMSPIIIPVLLLGKVPYEGDVLIELKTPGQIASMRAAGRVVGQALREVRRNARAGTTPLELDRIAEAVIDDAGAAPAFRGYQPPGAPTPFPGVICASVNDAVVHGIPDGTELADGDLVSIDCGAFLDGWCGDAAISFTVGSADPADARLIDSTEAALRRGIEAAVTGAKLGDVAHTIGAPARAEGYGLLADHGGHGIGRAMHEPPHVPNEGRPDRGFRLRAGLVLAIEPMLLSGGRDHYRTDPDGWTLRTADGGRAAHCEHTVAVTEDGPVVLTEP</sequence>
<comment type="cofactor">
    <cofactor evidence="6">
        <name>Co(2+)</name>
        <dbReference type="ChEBI" id="CHEBI:48828"/>
    </cofactor>
    <cofactor evidence="6">
        <name>Zn(2+)</name>
        <dbReference type="ChEBI" id="CHEBI:29105"/>
    </cofactor>
    <cofactor evidence="6">
        <name>Mn(2+)</name>
        <dbReference type="ChEBI" id="CHEBI:29035"/>
    </cofactor>
    <cofactor evidence="6">
        <name>Fe(2+)</name>
        <dbReference type="ChEBI" id="CHEBI:29033"/>
    </cofactor>
    <text evidence="6">Binds 2 divalent metal cations per subunit. Has a high-affinity and a low affinity metal-binding site. The true nature of the physiological cofactor is under debate. The enzyme is active with cobalt, zinc, manganese or divalent iron ions. Most likely, methionine aminopeptidases function as mononuclear Fe(2+)-metalloproteases under physiological conditions, and the catalytically relevant metal-binding site has been assigned to the histidine-containing high-affinity site.</text>
</comment>
<name>A0A1H0NT66_9ACTN</name>
<evidence type="ECO:0000256" key="1">
    <source>
        <dbReference type="ARBA" id="ARBA00002521"/>
    </source>
</evidence>
<dbReference type="HAMAP" id="MF_01974">
    <property type="entry name" value="MetAP_1"/>
    <property type="match status" value="1"/>
</dbReference>
<reference evidence="10" key="1">
    <citation type="submission" date="2016-10" db="EMBL/GenBank/DDBJ databases">
        <authorList>
            <person name="Varghese N."/>
            <person name="Submissions S."/>
        </authorList>
    </citation>
    <scope>NUCLEOTIDE SEQUENCE [LARGE SCALE GENOMIC DNA]</scope>
    <source>
        <strain evidence="10">DSM 46732</strain>
    </source>
</reference>
<dbReference type="PANTHER" id="PTHR43330:SF27">
    <property type="entry name" value="METHIONINE AMINOPEPTIDASE"/>
    <property type="match status" value="1"/>
</dbReference>
<accession>A0A1H0NT66</accession>
<comment type="similarity">
    <text evidence="6">Belongs to the peptidase M24A family. Methionine aminopeptidase type 1 subfamily.</text>
</comment>
<feature type="binding site" evidence="6">
    <location>
        <position position="199"/>
    </location>
    <ligand>
        <name>a divalent metal cation</name>
        <dbReference type="ChEBI" id="CHEBI:60240"/>
        <label>2</label>
        <note>catalytic</note>
    </ligand>
</feature>
<gene>
    <name evidence="6" type="primary">map</name>
    <name evidence="9" type="ORF">SAMN04487905_101248</name>
</gene>
<evidence type="ECO:0000259" key="8">
    <source>
        <dbReference type="Pfam" id="PF00557"/>
    </source>
</evidence>
<dbReference type="PANTHER" id="PTHR43330">
    <property type="entry name" value="METHIONINE AMINOPEPTIDASE"/>
    <property type="match status" value="1"/>
</dbReference>
<evidence type="ECO:0000256" key="7">
    <source>
        <dbReference type="RuleBase" id="RU003653"/>
    </source>
</evidence>
<feature type="binding site" evidence="6">
    <location>
        <position position="327"/>
    </location>
    <ligand>
        <name>a divalent metal cation</name>
        <dbReference type="ChEBI" id="CHEBI:60240"/>
        <label>2</label>
        <note>catalytic</note>
    </ligand>
</feature>
<dbReference type="EMBL" id="FNJR01000001">
    <property type="protein sequence ID" value="SDO95881.1"/>
    <property type="molecule type" value="Genomic_DNA"/>
</dbReference>
<feature type="binding site" evidence="6">
    <location>
        <position position="171"/>
    </location>
    <ligand>
        <name>substrate</name>
    </ligand>
</feature>
<dbReference type="AlphaFoldDB" id="A0A1H0NT66"/>
<dbReference type="InterPro" id="IPR000994">
    <property type="entry name" value="Pept_M24"/>
</dbReference>
<dbReference type="SUPFAM" id="SSF55920">
    <property type="entry name" value="Creatinase/aminopeptidase"/>
    <property type="match status" value="1"/>
</dbReference>
<dbReference type="Pfam" id="PF00557">
    <property type="entry name" value="Peptidase_M24"/>
    <property type="match status" value="1"/>
</dbReference>
<feature type="binding site" evidence="6">
    <location>
        <position position="199"/>
    </location>
    <ligand>
        <name>a divalent metal cation</name>
        <dbReference type="ChEBI" id="CHEBI:60240"/>
        <label>1</label>
    </ligand>
</feature>
<feature type="binding site" evidence="6">
    <location>
        <position position="327"/>
    </location>
    <ligand>
        <name>a divalent metal cation</name>
        <dbReference type="ChEBI" id="CHEBI:60240"/>
        <label>1</label>
    </ligand>
</feature>
<keyword evidence="3 6" id="KW-0645">Protease</keyword>
<dbReference type="InterPro" id="IPR002467">
    <property type="entry name" value="Pept_M24A_MAP1"/>
</dbReference>
<dbReference type="GO" id="GO:0006508">
    <property type="term" value="P:proteolysis"/>
    <property type="evidence" value="ECO:0007669"/>
    <property type="project" value="UniProtKB-KW"/>
</dbReference>
<dbReference type="PRINTS" id="PR00599">
    <property type="entry name" value="MAPEPTIDASE"/>
</dbReference>
<dbReference type="GO" id="GO:0004239">
    <property type="term" value="F:initiator methionyl aminopeptidase activity"/>
    <property type="evidence" value="ECO:0007669"/>
    <property type="project" value="UniProtKB-UniRule"/>
</dbReference>
<keyword evidence="10" id="KW-1185">Reference proteome</keyword>
<keyword evidence="5 6" id="KW-0378">Hydrolase</keyword>
<dbReference type="EC" id="3.4.11.18" evidence="6 7"/>
<evidence type="ECO:0000256" key="6">
    <source>
        <dbReference type="HAMAP-Rule" id="MF_01974"/>
    </source>
</evidence>
<feature type="binding site" evidence="6">
    <location>
        <position position="269"/>
    </location>
    <ligand>
        <name>substrate</name>
    </ligand>
</feature>
<proteinExistence type="inferred from homology"/>